<sequence length="218" mass="20867">MRVLATAALALAASALAAPAAGPVAITFPKANDYWVEEGTFVVTWTGSGDATLDFKVYNPFGTAQQFLLGSASASAGYASWTPPANEQRLKYPAAQRYEVIIADHSTGATVATSDPFEIKPYYTKASLPSPPSNGTAPAGGAASGTTPSGGASSGGGTAAAGAASSGSGSSGSSSATGAGAGAAGASASAKAGTSGAGSVIASVTTVVSGCTLALLFM</sequence>
<dbReference type="AlphaFoldDB" id="A0AAF0Y9P7"/>
<protein>
    <recommendedName>
        <fullName evidence="5">Ser-Thr-rich glycosyl-phosphatidyl-inositol-anchored membrane family-domain-containing protein</fullName>
    </recommendedName>
</protein>
<evidence type="ECO:0000256" key="1">
    <source>
        <dbReference type="SAM" id="MobiDB-lite"/>
    </source>
</evidence>
<feature type="compositionally biased region" description="Low complexity" evidence="1">
    <location>
        <begin position="133"/>
        <end position="151"/>
    </location>
</feature>
<evidence type="ECO:0000313" key="4">
    <source>
        <dbReference type="Proteomes" id="UP000827549"/>
    </source>
</evidence>
<feature type="region of interest" description="Disordered" evidence="1">
    <location>
        <begin position="128"/>
        <end position="180"/>
    </location>
</feature>
<dbReference type="RefSeq" id="XP_062625600.1">
    <property type="nucleotide sequence ID" value="XM_062769616.1"/>
</dbReference>
<keyword evidence="2" id="KW-0732">Signal</keyword>
<gene>
    <name evidence="3" type="ORF">LOC62_02G003090</name>
</gene>
<feature type="chain" id="PRO_5042232841" description="Ser-Thr-rich glycosyl-phosphatidyl-inositol-anchored membrane family-domain-containing protein" evidence="2">
    <location>
        <begin position="18"/>
        <end position="218"/>
    </location>
</feature>
<keyword evidence="4" id="KW-1185">Reference proteome</keyword>
<dbReference type="EMBL" id="CP086715">
    <property type="protein sequence ID" value="WOO79568.1"/>
    <property type="molecule type" value="Genomic_DNA"/>
</dbReference>
<dbReference type="GeneID" id="87806336"/>
<name>A0AAF0Y9P7_9TREE</name>
<feature type="signal peptide" evidence="2">
    <location>
        <begin position="1"/>
        <end position="17"/>
    </location>
</feature>
<accession>A0AAF0Y9P7</accession>
<evidence type="ECO:0000313" key="3">
    <source>
        <dbReference type="EMBL" id="WOO79568.1"/>
    </source>
</evidence>
<dbReference type="Proteomes" id="UP000827549">
    <property type="component" value="Chromosome 2"/>
</dbReference>
<evidence type="ECO:0000256" key="2">
    <source>
        <dbReference type="SAM" id="SignalP"/>
    </source>
</evidence>
<proteinExistence type="predicted"/>
<feature type="compositionally biased region" description="Low complexity" evidence="1">
    <location>
        <begin position="160"/>
        <end position="180"/>
    </location>
</feature>
<evidence type="ECO:0008006" key="5">
    <source>
        <dbReference type="Google" id="ProtNLM"/>
    </source>
</evidence>
<organism evidence="3 4">
    <name type="scientific">Vanrija pseudolonga</name>
    <dbReference type="NCBI Taxonomy" id="143232"/>
    <lineage>
        <taxon>Eukaryota</taxon>
        <taxon>Fungi</taxon>
        <taxon>Dikarya</taxon>
        <taxon>Basidiomycota</taxon>
        <taxon>Agaricomycotina</taxon>
        <taxon>Tremellomycetes</taxon>
        <taxon>Trichosporonales</taxon>
        <taxon>Trichosporonaceae</taxon>
        <taxon>Vanrija</taxon>
    </lineage>
</organism>
<reference evidence="3" key="1">
    <citation type="submission" date="2023-10" db="EMBL/GenBank/DDBJ databases">
        <authorList>
            <person name="Noh H."/>
        </authorList>
    </citation>
    <scope>NUCLEOTIDE SEQUENCE</scope>
    <source>
        <strain evidence="3">DUCC4014</strain>
    </source>
</reference>